<comment type="caution">
    <text evidence="2">The sequence shown here is derived from an EMBL/GenBank/DDBJ whole genome shotgun (WGS) entry which is preliminary data.</text>
</comment>
<keyword evidence="1" id="KW-0812">Transmembrane</keyword>
<evidence type="ECO:0000256" key="1">
    <source>
        <dbReference type="SAM" id="Phobius"/>
    </source>
</evidence>
<keyword evidence="1" id="KW-0472">Membrane</keyword>
<keyword evidence="1" id="KW-1133">Transmembrane helix</keyword>
<reference evidence="2" key="1">
    <citation type="submission" date="2023-07" db="EMBL/GenBank/DDBJ databases">
        <title>draft genome sequence of fig (Ficus carica).</title>
        <authorList>
            <person name="Takahashi T."/>
            <person name="Nishimura K."/>
        </authorList>
    </citation>
    <scope>NUCLEOTIDE SEQUENCE</scope>
</reference>
<protein>
    <submittedName>
        <fullName evidence="2">Uncharacterized protein</fullName>
    </submittedName>
</protein>
<accession>A0AA88E2B1</accession>
<feature type="transmembrane region" description="Helical" evidence="1">
    <location>
        <begin position="87"/>
        <end position="111"/>
    </location>
</feature>
<sequence length="129" mass="14322">MGSELAAKGGGLAGSVALGRWLGGKGTMATRTFCSGGGGRNPRGRGGWRDSEFFGAKCGKEGENRRERVRKLERERENCRENGEESYLIWFILIFICYDMSSLIILIVVAINLENDVAFIEFIKKLFHA</sequence>
<proteinExistence type="predicted"/>
<keyword evidence="3" id="KW-1185">Reference proteome</keyword>
<dbReference type="AlphaFoldDB" id="A0AA88E2B1"/>
<evidence type="ECO:0000313" key="3">
    <source>
        <dbReference type="Proteomes" id="UP001187192"/>
    </source>
</evidence>
<gene>
    <name evidence="2" type="ORF">TIFTF001_035450</name>
</gene>
<name>A0AA88E2B1_FICCA</name>
<evidence type="ECO:0000313" key="2">
    <source>
        <dbReference type="EMBL" id="GMN66383.1"/>
    </source>
</evidence>
<dbReference type="EMBL" id="BTGU01000319">
    <property type="protein sequence ID" value="GMN66383.1"/>
    <property type="molecule type" value="Genomic_DNA"/>
</dbReference>
<organism evidence="2 3">
    <name type="scientific">Ficus carica</name>
    <name type="common">Common fig</name>
    <dbReference type="NCBI Taxonomy" id="3494"/>
    <lineage>
        <taxon>Eukaryota</taxon>
        <taxon>Viridiplantae</taxon>
        <taxon>Streptophyta</taxon>
        <taxon>Embryophyta</taxon>
        <taxon>Tracheophyta</taxon>
        <taxon>Spermatophyta</taxon>
        <taxon>Magnoliopsida</taxon>
        <taxon>eudicotyledons</taxon>
        <taxon>Gunneridae</taxon>
        <taxon>Pentapetalae</taxon>
        <taxon>rosids</taxon>
        <taxon>fabids</taxon>
        <taxon>Rosales</taxon>
        <taxon>Moraceae</taxon>
        <taxon>Ficeae</taxon>
        <taxon>Ficus</taxon>
    </lineage>
</organism>
<dbReference type="Proteomes" id="UP001187192">
    <property type="component" value="Unassembled WGS sequence"/>
</dbReference>